<dbReference type="EMBL" id="LXQA011120121">
    <property type="protein sequence ID" value="MCI85634.1"/>
    <property type="molecule type" value="Genomic_DNA"/>
</dbReference>
<comment type="caution">
    <text evidence="1">The sequence shown here is derived from an EMBL/GenBank/DDBJ whole genome shotgun (WGS) entry which is preliminary data.</text>
</comment>
<feature type="non-terminal residue" evidence="1">
    <location>
        <position position="40"/>
    </location>
</feature>
<evidence type="ECO:0000313" key="2">
    <source>
        <dbReference type="Proteomes" id="UP000265520"/>
    </source>
</evidence>
<sequence length="40" mass="4355">MDIDPTARQVDDAVVLNSGTEGKDTCKNVSTLTLKSVFER</sequence>
<proteinExistence type="predicted"/>
<name>A0A392VBF2_9FABA</name>
<protein>
    <submittedName>
        <fullName evidence="1">Uncharacterized protein</fullName>
    </submittedName>
</protein>
<dbReference type="Proteomes" id="UP000265520">
    <property type="component" value="Unassembled WGS sequence"/>
</dbReference>
<keyword evidence="2" id="KW-1185">Reference proteome</keyword>
<dbReference type="AlphaFoldDB" id="A0A392VBF2"/>
<organism evidence="1 2">
    <name type="scientific">Trifolium medium</name>
    <dbReference type="NCBI Taxonomy" id="97028"/>
    <lineage>
        <taxon>Eukaryota</taxon>
        <taxon>Viridiplantae</taxon>
        <taxon>Streptophyta</taxon>
        <taxon>Embryophyta</taxon>
        <taxon>Tracheophyta</taxon>
        <taxon>Spermatophyta</taxon>
        <taxon>Magnoliopsida</taxon>
        <taxon>eudicotyledons</taxon>
        <taxon>Gunneridae</taxon>
        <taxon>Pentapetalae</taxon>
        <taxon>rosids</taxon>
        <taxon>fabids</taxon>
        <taxon>Fabales</taxon>
        <taxon>Fabaceae</taxon>
        <taxon>Papilionoideae</taxon>
        <taxon>50 kb inversion clade</taxon>
        <taxon>NPAAA clade</taxon>
        <taxon>Hologalegina</taxon>
        <taxon>IRL clade</taxon>
        <taxon>Trifolieae</taxon>
        <taxon>Trifolium</taxon>
    </lineage>
</organism>
<accession>A0A392VBF2</accession>
<reference evidence="1 2" key="1">
    <citation type="journal article" date="2018" name="Front. Plant Sci.">
        <title>Red Clover (Trifolium pratense) and Zigzag Clover (T. medium) - A Picture of Genomic Similarities and Differences.</title>
        <authorList>
            <person name="Dluhosova J."/>
            <person name="Istvanek J."/>
            <person name="Nedelnik J."/>
            <person name="Repkova J."/>
        </authorList>
    </citation>
    <scope>NUCLEOTIDE SEQUENCE [LARGE SCALE GENOMIC DNA]</scope>
    <source>
        <strain evidence="2">cv. 10/8</strain>
        <tissue evidence="1">Leaf</tissue>
    </source>
</reference>
<evidence type="ECO:0000313" key="1">
    <source>
        <dbReference type="EMBL" id="MCI85634.1"/>
    </source>
</evidence>